<evidence type="ECO:0000313" key="2">
    <source>
        <dbReference type="Proteomes" id="UP001556367"/>
    </source>
</evidence>
<protein>
    <submittedName>
        <fullName evidence="1">Uncharacterized protein</fullName>
    </submittedName>
</protein>
<proteinExistence type="predicted"/>
<organism evidence="1 2">
    <name type="scientific">Hohenbuehelia grisea</name>
    <dbReference type="NCBI Taxonomy" id="104357"/>
    <lineage>
        <taxon>Eukaryota</taxon>
        <taxon>Fungi</taxon>
        <taxon>Dikarya</taxon>
        <taxon>Basidiomycota</taxon>
        <taxon>Agaricomycotina</taxon>
        <taxon>Agaricomycetes</taxon>
        <taxon>Agaricomycetidae</taxon>
        <taxon>Agaricales</taxon>
        <taxon>Pleurotineae</taxon>
        <taxon>Pleurotaceae</taxon>
        <taxon>Hohenbuehelia</taxon>
    </lineage>
</organism>
<dbReference type="EMBL" id="JASNQZ010000014">
    <property type="protein sequence ID" value="KAL0948154.1"/>
    <property type="molecule type" value="Genomic_DNA"/>
</dbReference>
<evidence type="ECO:0000313" key="1">
    <source>
        <dbReference type="EMBL" id="KAL0948154.1"/>
    </source>
</evidence>
<comment type="caution">
    <text evidence="1">The sequence shown here is derived from an EMBL/GenBank/DDBJ whole genome shotgun (WGS) entry which is preliminary data.</text>
</comment>
<reference evidence="2" key="1">
    <citation type="submission" date="2024-06" db="EMBL/GenBank/DDBJ databases">
        <title>Multi-omics analyses provide insights into the biosynthesis of the anticancer antibiotic pleurotin in Hohenbuehelia grisea.</title>
        <authorList>
            <person name="Weaver J.A."/>
            <person name="Alberti F."/>
        </authorList>
    </citation>
    <scope>NUCLEOTIDE SEQUENCE [LARGE SCALE GENOMIC DNA]</scope>
    <source>
        <strain evidence="2">T-177</strain>
    </source>
</reference>
<dbReference type="Proteomes" id="UP001556367">
    <property type="component" value="Unassembled WGS sequence"/>
</dbReference>
<accession>A0ABR3IXQ0</accession>
<sequence>MRDPEDLNSYTPLALDKLRLHFSTPSSKESDATAIAWILEACTEPEAVSVAAQMVPFVEWPLDLDLLPAFHQLSSTFIKCFEAKFRESLEAVAVSVGKALLHLYFERRNMGDNLASRLFARDSEIARRLSKIDPDVRTDANVALVSWNKDLYLISQLVSEIIGKKT</sequence>
<name>A0ABR3IXQ0_9AGAR</name>
<keyword evidence="2" id="KW-1185">Reference proteome</keyword>
<gene>
    <name evidence="1" type="ORF">HGRIS_010770</name>
</gene>